<dbReference type="EMBL" id="JBHSJB010000044">
    <property type="protein sequence ID" value="MFC5059731.1"/>
    <property type="molecule type" value="Genomic_DNA"/>
</dbReference>
<sequence>MSVRDRRQAFVDSLYARERGTRSKNPRYAGECRQALARMRRMFSGARQQADAFEYVFPHDPPRSEQEVWLLVAGLFALNPQPPRSRKGRRTLGASMGELKARTGATADRRFTQLLARDRDALPHHLRQTIRLLASHDIPVDHHQLLDDLIVLLGDDYRGDHAHQIRLYWAREYHVPLKNGRADSQATDNDESESGDQK</sequence>
<evidence type="ECO:0000313" key="1">
    <source>
        <dbReference type="EMBL" id="MFC5059731.1"/>
    </source>
</evidence>
<organism evidence="1 2">
    <name type="scientific">Saccharothrix xinjiangensis</name>
    <dbReference type="NCBI Taxonomy" id="204798"/>
    <lineage>
        <taxon>Bacteria</taxon>
        <taxon>Bacillati</taxon>
        <taxon>Actinomycetota</taxon>
        <taxon>Actinomycetes</taxon>
        <taxon>Pseudonocardiales</taxon>
        <taxon>Pseudonocardiaceae</taxon>
        <taxon>Saccharothrix</taxon>
    </lineage>
</organism>
<dbReference type="NCBIfam" id="TIGR02548">
    <property type="entry name" value="casB_cse2"/>
    <property type="match status" value="1"/>
</dbReference>
<dbReference type="InterPro" id="IPR038287">
    <property type="entry name" value="Cse2_sf"/>
</dbReference>
<proteinExistence type="predicted"/>
<dbReference type="Gene3D" id="1.10.520.40">
    <property type="entry name" value="CRISPR-associated protein Cse2"/>
    <property type="match status" value="1"/>
</dbReference>
<dbReference type="Pfam" id="PF09485">
    <property type="entry name" value="CRISPR_Cse2"/>
    <property type="match status" value="1"/>
</dbReference>
<dbReference type="RefSeq" id="WP_344043708.1">
    <property type="nucleotide sequence ID" value="NZ_BAAAKE010000050.1"/>
</dbReference>
<dbReference type="InterPro" id="IPR013382">
    <property type="entry name" value="CRISPR-assoc_prot_Cse2"/>
</dbReference>
<name>A0ABV9YAR9_9PSEU</name>
<evidence type="ECO:0000313" key="2">
    <source>
        <dbReference type="Proteomes" id="UP001595833"/>
    </source>
</evidence>
<dbReference type="Proteomes" id="UP001595833">
    <property type="component" value="Unassembled WGS sequence"/>
</dbReference>
<accession>A0ABV9YAR9</accession>
<gene>
    <name evidence="1" type="primary">casB</name>
    <name evidence="1" type="synonym">cse2</name>
    <name evidence="1" type="ORF">ACFPFM_38950</name>
</gene>
<reference evidence="2" key="1">
    <citation type="journal article" date="2019" name="Int. J. Syst. Evol. Microbiol.">
        <title>The Global Catalogue of Microorganisms (GCM) 10K type strain sequencing project: providing services to taxonomists for standard genome sequencing and annotation.</title>
        <authorList>
            <consortium name="The Broad Institute Genomics Platform"/>
            <consortium name="The Broad Institute Genome Sequencing Center for Infectious Disease"/>
            <person name="Wu L."/>
            <person name="Ma J."/>
        </authorList>
    </citation>
    <scope>NUCLEOTIDE SEQUENCE [LARGE SCALE GENOMIC DNA]</scope>
    <source>
        <strain evidence="2">KCTC 12848</strain>
    </source>
</reference>
<comment type="caution">
    <text evidence="1">The sequence shown here is derived from an EMBL/GenBank/DDBJ whole genome shotgun (WGS) entry which is preliminary data.</text>
</comment>
<keyword evidence="2" id="KW-1185">Reference proteome</keyword>
<protein>
    <submittedName>
        <fullName evidence="1">Type I-E CRISPR-associated protein Cse2/CasB</fullName>
    </submittedName>
</protein>